<reference evidence="3" key="1">
    <citation type="submission" date="2022-03" db="EMBL/GenBank/DDBJ databases">
        <authorList>
            <person name="Sayadi A."/>
        </authorList>
    </citation>
    <scope>NUCLEOTIDE SEQUENCE</scope>
</reference>
<evidence type="ECO:0000259" key="2">
    <source>
        <dbReference type="Pfam" id="PF21788"/>
    </source>
</evidence>
<feature type="domain" description="Transposable element P transposase-like GTP-binding insertion" evidence="2">
    <location>
        <begin position="251"/>
        <end position="361"/>
    </location>
</feature>
<dbReference type="Proteomes" id="UP001152888">
    <property type="component" value="Unassembled WGS sequence"/>
</dbReference>
<gene>
    <name evidence="3" type="ORF">ACAOBT_LOCUS2514</name>
</gene>
<comment type="caution">
    <text evidence="3">The sequence shown here is derived from an EMBL/GenBank/DDBJ whole genome shotgun (WGS) entry which is preliminary data.</text>
</comment>
<proteinExistence type="predicted"/>
<dbReference type="InterPro" id="IPR048366">
    <property type="entry name" value="TNP-like_GBD"/>
</dbReference>
<feature type="domain" description="Transposable element P transposase-like RNase H" evidence="1">
    <location>
        <begin position="99"/>
        <end position="222"/>
    </location>
</feature>
<dbReference type="EMBL" id="CAKOFQ010006676">
    <property type="protein sequence ID" value="CAH1958184.1"/>
    <property type="molecule type" value="Genomic_DNA"/>
</dbReference>
<evidence type="ECO:0000313" key="3">
    <source>
        <dbReference type="EMBL" id="CAH1958184.1"/>
    </source>
</evidence>
<sequence>MSRRRNRNHNNPIRTPADIDRQIADMDRMNVCMELKKLLVYAFERRVYRLDSSSKDYLYFCLANYFALNESSYESFGNVLDLMPLEILSQKTAKCLSFMPGVHKEVLELLEIKCEAHPHQTRVISMVIDEFPITPWVVTFAGRLYGVEDDGVNQTDIPAKFVTQIWITSLAGIWVTPLAYYFTSQPATASQLKSYIFECITKLKSIDLDVVVVNTKLRINFLELSELLGVGPDKQTFKVENSEVVFMFDASHMMCVTRNNLMKHSLKMEDGGETSWKHIKTFFVKESGSDKKNTKLTESHIKPNKYERTLPALAIDVLSNTVAIEMKAYVESGKLSKEVLATAECISIFDRLLHMLNSVHESSVNEYASGYKATKQQTEFLEKVIRFLQTLKVYDNKGEDKTGEVKFVNAWLTTVRGLMKLWEYVKEREYEFLLTGNISSVPLDKFVNTCRLIMFGYNNPSPLELLSSFRDVSVASYFTFETPLPMEDMDIETLALLVYKRIPAVRHNLGNQSQQSLVSIDREECITMMLERLCLDMRF</sequence>
<keyword evidence="4" id="KW-1185">Reference proteome</keyword>
<evidence type="ECO:0000259" key="1">
    <source>
        <dbReference type="Pfam" id="PF21787"/>
    </source>
</evidence>
<dbReference type="Pfam" id="PF21787">
    <property type="entry name" value="TNP-like_RNaseH_N"/>
    <property type="match status" value="1"/>
</dbReference>
<dbReference type="Pfam" id="PF21788">
    <property type="entry name" value="TNP-like_GBD"/>
    <property type="match status" value="1"/>
</dbReference>
<accession>A0A9P0NXK3</accession>
<evidence type="ECO:0000313" key="4">
    <source>
        <dbReference type="Proteomes" id="UP001152888"/>
    </source>
</evidence>
<organism evidence="3 4">
    <name type="scientific">Acanthoscelides obtectus</name>
    <name type="common">Bean weevil</name>
    <name type="synonym">Bruchus obtectus</name>
    <dbReference type="NCBI Taxonomy" id="200917"/>
    <lineage>
        <taxon>Eukaryota</taxon>
        <taxon>Metazoa</taxon>
        <taxon>Ecdysozoa</taxon>
        <taxon>Arthropoda</taxon>
        <taxon>Hexapoda</taxon>
        <taxon>Insecta</taxon>
        <taxon>Pterygota</taxon>
        <taxon>Neoptera</taxon>
        <taxon>Endopterygota</taxon>
        <taxon>Coleoptera</taxon>
        <taxon>Polyphaga</taxon>
        <taxon>Cucujiformia</taxon>
        <taxon>Chrysomeloidea</taxon>
        <taxon>Chrysomelidae</taxon>
        <taxon>Bruchinae</taxon>
        <taxon>Bruchini</taxon>
        <taxon>Acanthoscelides</taxon>
    </lineage>
</organism>
<protein>
    <submittedName>
        <fullName evidence="3">Uncharacterized protein</fullName>
    </submittedName>
</protein>
<dbReference type="AlphaFoldDB" id="A0A9P0NXK3"/>
<dbReference type="OrthoDB" id="8190203at2759"/>
<dbReference type="InterPro" id="IPR048365">
    <property type="entry name" value="TNP-like_RNaseH_N"/>
</dbReference>
<name>A0A9P0NXK3_ACAOB</name>